<evidence type="ECO:0000313" key="3">
    <source>
        <dbReference type="EMBL" id="PCI92878.1"/>
    </source>
</evidence>
<organism evidence="3 4">
    <name type="scientific">Aerophobetes bacterium</name>
    <dbReference type="NCBI Taxonomy" id="2030807"/>
    <lineage>
        <taxon>Bacteria</taxon>
        <taxon>Candidatus Aerophobota</taxon>
    </lineage>
</organism>
<keyword evidence="1" id="KW-1003">Cell membrane</keyword>
<comment type="function">
    <text evidence="1">Could be involved in insertion of integral membrane proteins into the membrane.</text>
</comment>
<dbReference type="EMBL" id="NVUU01000081">
    <property type="protein sequence ID" value="PCI92878.1"/>
    <property type="molecule type" value="Genomic_DNA"/>
</dbReference>
<dbReference type="NCBIfam" id="TIGR00278">
    <property type="entry name" value="membrane protein insertion efficiency factor YidD"/>
    <property type="match status" value="1"/>
</dbReference>
<proteinExistence type="inferred from homology"/>
<keyword evidence="1" id="KW-0472">Membrane</keyword>
<dbReference type="GO" id="GO:0005886">
    <property type="term" value="C:plasma membrane"/>
    <property type="evidence" value="ECO:0007669"/>
    <property type="project" value="UniProtKB-SubCell"/>
</dbReference>
<evidence type="ECO:0000313" key="4">
    <source>
        <dbReference type="Proteomes" id="UP000217838"/>
    </source>
</evidence>
<name>A0A2A4YDE7_UNCAE</name>
<comment type="caution">
    <text evidence="3">The sequence shown here is derived from an EMBL/GenBank/DDBJ whole genome shotgun (WGS) entry which is preliminary data.</text>
</comment>
<dbReference type="PANTHER" id="PTHR33383">
    <property type="entry name" value="MEMBRANE PROTEIN INSERTION EFFICIENCY FACTOR-RELATED"/>
    <property type="match status" value="1"/>
</dbReference>
<dbReference type="InterPro" id="IPR002696">
    <property type="entry name" value="Membr_insert_effic_factor_YidD"/>
</dbReference>
<sequence>MKWLLLGLVHIYRFCLSPFVGNCCRFYPSCSEYSLIALKRHGAIKGSYLTVRRLLRCNPWNAGGVDEVPLNPKRPDSRNLGSKSLDSKES</sequence>
<evidence type="ECO:0000256" key="1">
    <source>
        <dbReference type="HAMAP-Rule" id="MF_00386"/>
    </source>
</evidence>
<feature type="region of interest" description="Disordered" evidence="2">
    <location>
        <begin position="61"/>
        <end position="90"/>
    </location>
</feature>
<accession>A0A2A4YDE7</accession>
<dbReference type="HAMAP" id="MF_00386">
    <property type="entry name" value="UPF0161_YidD"/>
    <property type="match status" value="1"/>
</dbReference>
<dbReference type="PANTHER" id="PTHR33383:SF1">
    <property type="entry name" value="MEMBRANE PROTEIN INSERTION EFFICIENCY FACTOR-RELATED"/>
    <property type="match status" value="1"/>
</dbReference>
<comment type="similarity">
    <text evidence="1">Belongs to the UPF0161 family.</text>
</comment>
<evidence type="ECO:0000256" key="2">
    <source>
        <dbReference type="SAM" id="MobiDB-lite"/>
    </source>
</evidence>
<protein>
    <recommendedName>
        <fullName evidence="1">Putative membrane protein insertion efficiency factor</fullName>
    </recommendedName>
</protein>
<dbReference type="Proteomes" id="UP000217838">
    <property type="component" value="Unassembled WGS sequence"/>
</dbReference>
<reference evidence="4" key="1">
    <citation type="submission" date="2017-08" db="EMBL/GenBank/DDBJ databases">
        <title>A dynamic microbial community with high functional redundancy inhabits the cold, oxic subseafloor aquifer.</title>
        <authorList>
            <person name="Tully B.J."/>
            <person name="Wheat C.G."/>
            <person name="Glazer B.T."/>
            <person name="Huber J.A."/>
        </authorList>
    </citation>
    <scope>NUCLEOTIDE SEQUENCE [LARGE SCALE GENOMIC DNA]</scope>
</reference>
<dbReference type="SMART" id="SM01234">
    <property type="entry name" value="Haemolytic"/>
    <property type="match status" value="1"/>
</dbReference>
<dbReference type="Pfam" id="PF01809">
    <property type="entry name" value="YidD"/>
    <property type="match status" value="1"/>
</dbReference>
<comment type="subcellular location">
    <subcellularLocation>
        <location evidence="1">Cell membrane</location>
        <topology evidence="1">Peripheral membrane protein</topology>
        <orientation evidence="1">Cytoplasmic side</orientation>
    </subcellularLocation>
</comment>
<dbReference type="AlphaFoldDB" id="A0A2A4YDE7"/>
<gene>
    <name evidence="3" type="ORF">COB11_06415</name>
</gene>